<keyword evidence="3" id="KW-0997">Cell inner membrane</keyword>
<keyword evidence="10" id="KW-1185">Reference proteome</keyword>
<feature type="transmembrane region" description="Helical" evidence="7">
    <location>
        <begin position="318"/>
        <end position="335"/>
    </location>
</feature>
<evidence type="ECO:0000256" key="2">
    <source>
        <dbReference type="ARBA" id="ARBA00022475"/>
    </source>
</evidence>
<evidence type="ECO:0000259" key="8">
    <source>
        <dbReference type="Pfam" id="PF06808"/>
    </source>
</evidence>
<proteinExistence type="predicted"/>
<evidence type="ECO:0000256" key="3">
    <source>
        <dbReference type="ARBA" id="ARBA00022519"/>
    </source>
</evidence>
<evidence type="ECO:0000256" key="7">
    <source>
        <dbReference type="SAM" id="Phobius"/>
    </source>
</evidence>
<sequence length="430" mass="45822">MSTQVIAIIILLSVFFGLMILRIPIAFSVGMSCFATCWYLDIPADIIAQNMVKGVNGYSLMAVPFFILMGEIMSTGGIARRLVDLASSLVGWMKGGLAMVTVVASMLFGCVSGSSTACTATLGPVMIPMMEKKGYNKEFATDITMSSSITGLLIPPSHNMVIFAMVAGGVSVGSLFMAGIIPGLLIGFILMAYSYIKAKKENYPTEAEFSVKKVAVASARAFWGLITIIIVVVGVCTGIITATESAAIAVIWSIFVTFAIYREVSITELPKMVLRATRTLAMILMLVATSSAFGWLLAYLKVPQLITGGIFNISTNPYVVLFIINVILVLLGMLMDMSSIILIATPILLPIVTSIGMSPVHFGALLIVNLGIGLLTPPVGGTLFIGSAITEIRFERLAKTMLPLYAVLAAVLMLVTYIPEISLTLPALVK</sequence>
<reference evidence="9 10" key="1">
    <citation type="journal article" date="2024" name="Int. J. Syst. Evol. Microbiol.">
        <title>Lacrimispora brassicae sp. nov. isolated from fermented cabbage, and proposal of Clostridium indicum Gundawar et al. 2019 and Clostridium methoxybenzovorans Mechichi et al. 1999 as heterotypic synonyms of Lacrimispora amygdalina (Parshina et al. 2003) Haas and Blanchard 2020 and Lacrimispora indolis (McClung and McCoy 1957) Haas and Blanchard 2020, respectively.</title>
        <authorList>
            <person name="Kobayashi H."/>
            <person name="Tanizawa Y."/>
            <person name="Sakamoto M."/>
            <person name="Ohkuma M."/>
            <person name="Tohno M."/>
        </authorList>
    </citation>
    <scope>NUCLEOTIDE SEQUENCE [LARGE SCALE GENOMIC DNA]</scope>
    <source>
        <strain evidence="9 10">DSM 12857</strain>
    </source>
</reference>
<evidence type="ECO:0000256" key="4">
    <source>
        <dbReference type="ARBA" id="ARBA00022692"/>
    </source>
</evidence>
<feature type="transmembrane region" description="Helical" evidence="7">
    <location>
        <begin position="366"/>
        <end position="389"/>
    </location>
</feature>
<protein>
    <submittedName>
        <fullName evidence="9">Membrane protein</fullName>
    </submittedName>
</protein>
<dbReference type="Pfam" id="PF06808">
    <property type="entry name" value="DctM"/>
    <property type="match status" value="1"/>
</dbReference>
<feature type="transmembrane region" description="Helical" evidence="7">
    <location>
        <begin position="221"/>
        <end position="240"/>
    </location>
</feature>
<comment type="caution">
    <text evidence="9">The sequence shown here is derived from an EMBL/GenBank/DDBJ whole genome shotgun (WGS) entry which is preliminary data.</text>
</comment>
<feature type="transmembrane region" description="Helical" evidence="7">
    <location>
        <begin position="276"/>
        <end position="298"/>
    </location>
</feature>
<dbReference type="InterPro" id="IPR004681">
    <property type="entry name" value="TRAP_DctM"/>
</dbReference>
<gene>
    <name evidence="9" type="ORF">LAD12857_08910</name>
</gene>
<feature type="transmembrane region" description="Helical" evidence="7">
    <location>
        <begin position="246"/>
        <end position="264"/>
    </location>
</feature>
<dbReference type="PANTHER" id="PTHR33362">
    <property type="entry name" value="SIALIC ACID TRAP TRANSPORTER PERMEASE PROTEIN SIAT-RELATED"/>
    <property type="match status" value="1"/>
</dbReference>
<name>A0ABQ5M220_9FIRM</name>
<evidence type="ECO:0000256" key="5">
    <source>
        <dbReference type="ARBA" id="ARBA00022989"/>
    </source>
</evidence>
<keyword evidence="5 7" id="KW-1133">Transmembrane helix</keyword>
<dbReference type="NCBIfam" id="TIGR00786">
    <property type="entry name" value="dctM"/>
    <property type="match status" value="1"/>
</dbReference>
<feature type="transmembrane region" description="Helical" evidence="7">
    <location>
        <begin position="99"/>
        <end position="127"/>
    </location>
</feature>
<feature type="domain" description="TRAP C4-dicarboxylate transport system permease DctM subunit" evidence="8">
    <location>
        <begin position="13"/>
        <end position="421"/>
    </location>
</feature>
<evidence type="ECO:0000256" key="1">
    <source>
        <dbReference type="ARBA" id="ARBA00004429"/>
    </source>
</evidence>
<keyword evidence="6 7" id="KW-0472">Membrane</keyword>
<feature type="transmembrane region" description="Helical" evidence="7">
    <location>
        <begin position="6"/>
        <end position="39"/>
    </location>
</feature>
<evidence type="ECO:0000313" key="9">
    <source>
        <dbReference type="EMBL" id="GLB28968.1"/>
    </source>
</evidence>
<organism evidence="9 10">
    <name type="scientific">Lacrimispora amygdalina</name>
    <dbReference type="NCBI Taxonomy" id="253257"/>
    <lineage>
        <taxon>Bacteria</taxon>
        <taxon>Bacillati</taxon>
        <taxon>Bacillota</taxon>
        <taxon>Clostridia</taxon>
        <taxon>Lachnospirales</taxon>
        <taxon>Lachnospiraceae</taxon>
        <taxon>Lacrimispora</taxon>
    </lineage>
</organism>
<feature type="transmembrane region" description="Helical" evidence="7">
    <location>
        <begin position="60"/>
        <end position="79"/>
    </location>
</feature>
<dbReference type="PIRSF" id="PIRSF006066">
    <property type="entry name" value="HI0050"/>
    <property type="match status" value="1"/>
</dbReference>
<dbReference type="InterPro" id="IPR010656">
    <property type="entry name" value="DctM"/>
</dbReference>
<dbReference type="RefSeq" id="WP_346064703.1">
    <property type="nucleotide sequence ID" value="NZ_BRPJ01000016.1"/>
</dbReference>
<feature type="transmembrane region" description="Helical" evidence="7">
    <location>
        <begin position="340"/>
        <end position="360"/>
    </location>
</feature>
<dbReference type="Proteomes" id="UP001419084">
    <property type="component" value="Unassembled WGS sequence"/>
</dbReference>
<feature type="transmembrane region" description="Helical" evidence="7">
    <location>
        <begin position="401"/>
        <end position="418"/>
    </location>
</feature>
<keyword evidence="4 7" id="KW-0812">Transmembrane</keyword>
<evidence type="ECO:0000313" key="10">
    <source>
        <dbReference type="Proteomes" id="UP001419084"/>
    </source>
</evidence>
<dbReference type="EMBL" id="BRPJ01000016">
    <property type="protein sequence ID" value="GLB28968.1"/>
    <property type="molecule type" value="Genomic_DNA"/>
</dbReference>
<keyword evidence="2" id="KW-1003">Cell membrane</keyword>
<evidence type="ECO:0000256" key="6">
    <source>
        <dbReference type="ARBA" id="ARBA00023136"/>
    </source>
</evidence>
<dbReference type="PANTHER" id="PTHR33362:SF2">
    <property type="entry name" value="TRAP TRANSPORTER LARGE PERMEASE PROTEIN"/>
    <property type="match status" value="1"/>
</dbReference>
<comment type="subcellular location">
    <subcellularLocation>
        <location evidence="1">Cell inner membrane</location>
        <topology evidence="1">Multi-pass membrane protein</topology>
    </subcellularLocation>
</comment>
<accession>A0ABQ5M220</accession>
<feature type="transmembrane region" description="Helical" evidence="7">
    <location>
        <begin position="162"/>
        <end position="193"/>
    </location>
</feature>